<dbReference type="Gene3D" id="3.40.350.10">
    <property type="entry name" value="Creatinase/prolidase N-terminal domain"/>
    <property type="match status" value="1"/>
</dbReference>
<organism evidence="1">
    <name type="scientific">marine metagenome</name>
    <dbReference type="NCBI Taxonomy" id="408172"/>
    <lineage>
        <taxon>unclassified sequences</taxon>
        <taxon>metagenomes</taxon>
        <taxon>ecological metagenomes</taxon>
    </lineage>
</organism>
<protein>
    <submittedName>
        <fullName evidence="1">Uncharacterized protein</fullName>
    </submittedName>
</protein>
<feature type="non-terminal residue" evidence="1">
    <location>
        <position position="118"/>
    </location>
</feature>
<dbReference type="InterPro" id="IPR029149">
    <property type="entry name" value="Creatin/AminoP/Spt16_N"/>
</dbReference>
<proteinExistence type="predicted"/>
<accession>A0A382UE13</accession>
<name>A0A382UE13_9ZZZZ</name>
<evidence type="ECO:0000313" key="1">
    <source>
        <dbReference type="EMBL" id="SVD32267.1"/>
    </source>
</evidence>
<gene>
    <name evidence="1" type="ORF">METZ01_LOCUS385121</name>
</gene>
<dbReference type="SUPFAM" id="SSF53092">
    <property type="entry name" value="Creatinase/prolidase N-terminal domain"/>
    <property type="match status" value="1"/>
</dbReference>
<dbReference type="AlphaFoldDB" id="A0A382UE13"/>
<reference evidence="1" key="1">
    <citation type="submission" date="2018-05" db="EMBL/GenBank/DDBJ databases">
        <authorList>
            <person name="Lanie J.A."/>
            <person name="Ng W.-L."/>
            <person name="Kazmierczak K.M."/>
            <person name="Andrzejewski T.M."/>
            <person name="Davidsen T.M."/>
            <person name="Wayne K.J."/>
            <person name="Tettelin H."/>
            <person name="Glass J.I."/>
            <person name="Rusch D."/>
            <person name="Podicherti R."/>
            <person name="Tsui H.-C.T."/>
            <person name="Winkler M.E."/>
        </authorList>
    </citation>
    <scope>NUCLEOTIDE SEQUENCE</scope>
</reference>
<sequence length="118" mass="12677">MDNITRAQSLVQSAGLDAWMVHDFRGNNPVLARLLPAPENESLPMATRRVALVIPADGSPQLVCHAIEAGGFAQTGIEVIPYGSRDELEGALRRGLGTSRNVAVEYSPRGELPTVSWV</sequence>
<dbReference type="EMBL" id="UINC01143379">
    <property type="protein sequence ID" value="SVD32267.1"/>
    <property type="molecule type" value="Genomic_DNA"/>
</dbReference>